<feature type="compositionally biased region" description="Gly residues" evidence="1">
    <location>
        <begin position="651"/>
        <end position="666"/>
    </location>
</feature>
<feature type="compositionally biased region" description="Low complexity" evidence="1">
    <location>
        <begin position="592"/>
        <end position="606"/>
    </location>
</feature>
<feature type="region of interest" description="Disordered" evidence="1">
    <location>
        <begin position="145"/>
        <end position="186"/>
    </location>
</feature>
<name>A0A0G4F3Z9_9ALVE</name>
<feature type="compositionally biased region" description="Basic and acidic residues" evidence="1">
    <location>
        <begin position="366"/>
        <end position="377"/>
    </location>
</feature>
<feature type="region of interest" description="Disordered" evidence="1">
    <location>
        <begin position="625"/>
        <end position="706"/>
    </location>
</feature>
<sequence length="706" mass="76859">MTAANSPDGCTQQCGRNVRMPECRESIRKEDENGNEVIVMGNSKDPRLVDQVGVSEMKVMRSWGGAHSASGPICATKVTNGECGLETVVEYIFATLEHVVGFPSNPPQDLIPMAFGTPDEISEEEPTRVVCTKWISAWKAPWGKNGGGRVESDANASDLASDPPTEEEGEASTEEAPDLLSDDTQTVEENVKRSKGLWAFHVDRVSVYSHTLAGSPGRSTACLSSSFFESVQGIKKWFGFANDDNGKEKQTKEKTVLWTREGFVKAGSPPEALNEIRKEGPKAKIRDYVQELDEAELDLSAWEETGWEEGEEGDGSEDLFQDTPIEDTHKIPSTEVPSNEKDQRERKAFERRKLAGRRDRRARKRASGEERDRCVWGKNSTEDPKHLPGLGRKRKKTIIAEDQYAAFNLGVVPIITPAGLDKELREKLVEALKPSDFEWGRLVFEVNGWELDLGPRDYFWPIEDTQDSRCKLVIFSPERQRITSRATAPVWILGEVSMNRVPVSLKAAESNLYPQKATCVQSRRSASRVPQIELGSSEGRRDRKTTIFVDHFSAFYRGGKRMLSRIGVGRDEEAVRGADQQTLRTPSDVTQASAGLSPLRPSSGSSEVRLPQADEGLLQKGSMLSQPSAAGREVGVAEGSQGGAYPSVGSPAGGGRAGSGHGGGGSPLAVSFAEDGGQSVKSAGKSTPGTEPRSILKGPNRSKGLG</sequence>
<proteinExistence type="predicted"/>
<feature type="region of interest" description="Disordered" evidence="1">
    <location>
        <begin position="327"/>
        <end position="377"/>
    </location>
</feature>
<evidence type="ECO:0000256" key="1">
    <source>
        <dbReference type="SAM" id="MobiDB-lite"/>
    </source>
</evidence>
<reference evidence="2" key="1">
    <citation type="submission" date="2014-11" db="EMBL/GenBank/DDBJ databases">
        <authorList>
            <person name="Otto D Thomas"/>
            <person name="Naeem Raeece"/>
        </authorList>
    </citation>
    <scope>NUCLEOTIDE SEQUENCE</scope>
</reference>
<feature type="region of interest" description="Disordered" evidence="1">
    <location>
        <begin position="573"/>
        <end position="609"/>
    </location>
</feature>
<organism evidence="2">
    <name type="scientific">Chromera velia CCMP2878</name>
    <dbReference type="NCBI Taxonomy" id="1169474"/>
    <lineage>
        <taxon>Eukaryota</taxon>
        <taxon>Sar</taxon>
        <taxon>Alveolata</taxon>
        <taxon>Colpodellida</taxon>
        <taxon>Chromeraceae</taxon>
        <taxon>Chromera</taxon>
    </lineage>
</organism>
<feature type="compositionally biased region" description="Polar residues" evidence="1">
    <location>
        <begin position="679"/>
        <end position="689"/>
    </location>
</feature>
<feature type="compositionally biased region" description="Polar residues" evidence="1">
    <location>
        <begin position="579"/>
        <end position="591"/>
    </location>
</feature>
<gene>
    <name evidence="2" type="ORF">Cvel_14973</name>
</gene>
<feature type="compositionally biased region" description="Acidic residues" evidence="1">
    <location>
        <begin position="164"/>
        <end position="181"/>
    </location>
</feature>
<dbReference type="VEuPathDB" id="CryptoDB:Cvel_14973"/>
<dbReference type="EMBL" id="CDMZ01000097">
    <property type="protein sequence ID" value="CEM06562.1"/>
    <property type="molecule type" value="Genomic_DNA"/>
</dbReference>
<protein>
    <submittedName>
        <fullName evidence="2">Uncharacterized protein</fullName>
    </submittedName>
</protein>
<accession>A0A0G4F3Z9</accession>
<feature type="compositionally biased region" description="Basic and acidic residues" evidence="1">
    <location>
        <begin position="327"/>
        <end position="357"/>
    </location>
</feature>
<dbReference type="AlphaFoldDB" id="A0A0G4F3Z9"/>
<evidence type="ECO:0000313" key="2">
    <source>
        <dbReference type="EMBL" id="CEM06562.1"/>
    </source>
</evidence>